<reference evidence="1" key="1">
    <citation type="submission" date="2018-08" db="EMBL/GenBank/DDBJ databases">
        <title>Identification of Burkholderia cepacia strains that express a Burkholderia pseudomallei-like capsular polysaccharide.</title>
        <authorList>
            <person name="Burtnick M.N."/>
            <person name="Vongsouvath M."/>
            <person name="Newton P."/>
            <person name="Wuthiekanun V."/>
            <person name="Limmathurotsakul D."/>
            <person name="Brett P.J."/>
            <person name="Chantratita N."/>
            <person name="Dance D.A."/>
        </authorList>
    </citation>
    <scope>NUCLEOTIDE SEQUENCE</scope>
    <source>
        <strain evidence="1">SBXCC001</strain>
    </source>
</reference>
<protein>
    <submittedName>
        <fullName evidence="1">Uncharacterized protein</fullName>
    </submittedName>
</protein>
<organism evidence="1 2">
    <name type="scientific">Burkholderia thailandensis</name>
    <dbReference type="NCBI Taxonomy" id="57975"/>
    <lineage>
        <taxon>Bacteria</taxon>
        <taxon>Pseudomonadati</taxon>
        <taxon>Pseudomonadota</taxon>
        <taxon>Betaproteobacteria</taxon>
        <taxon>Burkholderiales</taxon>
        <taxon>Burkholderiaceae</taxon>
        <taxon>Burkholderia</taxon>
        <taxon>pseudomallei group</taxon>
    </lineage>
</organism>
<name>A0AAW9CNH5_BURTH</name>
<sequence>MSRCALAPGLRGIGAVQRARVVVPNAARGALDSRLRVSRDDVIVGGRAAA</sequence>
<evidence type="ECO:0000313" key="2">
    <source>
        <dbReference type="Proteomes" id="UP001272137"/>
    </source>
</evidence>
<proteinExistence type="predicted"/>
<evidence type="ECO:0000313" key="1">
    <source>
        <dbReference type="EMBL" id="MDW9252185.1"/>
    </source>
</evidence>
<dbReference type="AlphaFoldDB" id="A0AAW9CNH5"/>
<dbReference type="EMBL" id="QXCT01000001">
    <property type="protein sequence ID" value="MDW9252185.1"/>
    <property type="molecule type" value="Genomic_DNA"/>
</dbReference>
<dbReference type="Proteomes" id="UP001272137">
    <property type="component" value="Unassembled WGS sequence"/>
</dbReference>
<gene>
    <name evidence="1" type="ORF">C7S16_4879</name>
</gene>
<accession>A0AAW9CNH5</accession>
<comment type="caution">
    <text evidence="1">The sequence shown here is derived from an EMBL/GenBank/DDBJ whole genome shotgun (WGS) entry which is preliminary data.</text>
</comment>